<organism evidence="1 2">
    <name type="scientific">Candidatus Haliotispira prima</name>
    <dbReference type="NCBI Taxonomy" id="3034016"/>
    <lineage>
        <taxon>Bacteria</taxon>
        <taxon>Pseudomonadati</taxon>
        <taxon>Spirochaetota</taxon>
        <taxon>Spirochaetia</taxon>
        <taxon>Spirochaetales</taxon>
        <taxon>Spirochaetaceae</taxon>
        <taxon>Candidatus Haliotispira</taxon>
    </lineage>
</organism>
<proteinExistence type="predicted"/>
<evidence type="ECO:0000313" key="1">
    <source>
        <dbReference type="EMBL" id="WGK69629.1"/>
    </source>
</evidence>
<dbReference type="RefSeq" id="WP_326927815.1">
    <property type="nucleotide sequence ID" value="NZ_CP123443.1"/>
</dbReference>
<keyword evidence="2" id="KW-1185">Reference proteome</keyword>
<dbReference type="Proteomes" id="UP001228690">
    <property type="component" value="Chromosome"/>
</dbReference>
<name>A0ABY8MHX5_9SPIO</name>
<reference evidence="1 2" key="1">
    <citation type="submission" date="2023-04" db="EMBL/GenBank/DDBJ databases">
        <title>Spirochaete genome identified in red abalone sample constitutes a novel genus.</title>
        <authorList>
            <person name="Sharma S.P."/>
            <person name="Purcell C.M."/>
            <person name="Hyde J.R."/>
            <person name="Severin A.J."/>
        </authorList>
    </citation>
    <scope>NUCLEOTIDE SEQUENCE [LARGE SCALE GENOMIC DNA]</scope>
    <source>
        <strain evidence="1 2">SP-2023</strain>
    </source>
</reference>
<evidence type="ECO:0008006" key="3">
    <source>
        <dbReference type="Google" id="ProtNLM"/>
    </source>
</evidence>
<dbReference type="EMBL" id="CP123443">
    <property type="protein sequence ID" value="WGK69629.1"/>
    <property type="molecule type" value="Genomic_DNA"/>
</dbReference>
<sequence>MMNQYASLPVTKPTKTRRQKSFLWLSFLLFFAVSSCTDTGLLVAVEDAKGLSDGNLSNYLFVHSMAQIGTTVYLGSKQVWRKTDSGDKWSKVGLPSSLDPDATPVVSIATDGTNLFVASSEKVYAWDGSSWSSTVLDRSSVGFNFYALRGTQTASAATVLAADKSNNVYQYSGGAWGSSPLLSDTKMNDFAVLGSKFFLASGTKLKSGTGLDALSDMTSLPNGDKQITNILAVTTGSGSEYLAMLSNGTLYLYDNAAGTWSDKGSNSSTNIGLGQIGDQLIVGRFEQGYQIYDMVALSWKGTASSDGFTDTDSLVTLSSGASIQSLSLDVFLFYDDSSDDTKDRVYAATQSSDGVFGAKRDGSLWSWGLE</sequence>
<evidence type="ECO:0000313" key="2">
    <source>
        <dbReference type="Proteomes" id="UP001228690"/>
    </source>
</evidence>
<protein>
    <recommendedName>
        <fullName evidence="3">Photosynthesis system II assembly factor Ycf48/Hcf136-like domain-containing protein</fullName>
    </recommendedName>
</protein>
<accession>A0ABY8MHX5</accession>
<gene>
    <name evidence="1" type="ORF">P0082_01855</name>
</gene>